<protein>
    <submittedName>
        <fullName evidence="1">Uncharacterized protein</fullName>
    </submittedName>
</protein>
<comment type="caution">
    <text evidence="1">The sequence shown here is derived from an EMBL/GenBank/DDBJ whole genome shotgun (WGS) entry which is preliminary data.</text>
</comment>
<evidence type="ECO:0000313" key="1">
    <source>
        <dbReference type="EMBL" id="RNL37915.1"/>
    </source>
</evidence>
<dbReference type="AlphaFoldDB" id="A0A3N0ASW2"/>
<reference evidence="1 2" key="1">
    <citation type="journal article" date="2019" name="Microbiol. Resour. Announc.">
        <title>Draft Genome Sequences of Type Strains of Gordonibacter faecihominis, Paraeggerthella hongkongensis, Parvibacter caecicola,Slackia equolifaciens, Slackia faecicanis, and Slackia isoflavoniconvertens.</title>
        <authorList>
            <person name="Danylec N."/>
            <person name="Stoll D.A."/>
            <person name="Dotsch A."/>
            <person name="Huch M."/>
        </authorList>
    </citation>
    <scope>NUCLEOTIDE SEQUENCE [LARGE SCALE GENOMIC DNA]</scope>
    <source>
        <strain evidence="1 2">DSM 18785</strain>
    </source>
</reference>
<sequence length="76" mass="8224">MESETVQCHIDAGDGRWCVAELPTPYVDGKLRDGFEIDGPWAVSDGGALRVPKSFAAKLVPTQKRKRVPKVAADGE</sequence>
<name>A0A3N0ASW2_9ACTN</name>
<organism evidence="1 2">
    <name type="scientific">Adlercreutzia equolifaciens subsp. celatus DSM 18785</name>
    <dbReference type="NCBI Taxonomy" id="1121021"/>
    <lineage>
        <taxon>Bacteria</taxon>
        <taxon>Bacillati</taxon>
        <taxon>Actinomycetota</taxon>
        <taxon>Coriobacteriia</taxon>
        <taxon>Eggerthellales</taxon>
        <taxon>Eggerthellaceae</taxon>
        <taxon>Adlercreutzia</taxon>
    </lineage>
</organism>
<proteinExistence type="predicted"/>
<gene>
    <name evidence="1" type="ORF">DMP10_06535</name>
</gene>
<dbReference type="RefSeq" id="WP_117284388.1">
    <property type="nucleotide sequence ID" value="NZ_JAMTCE010000006.1"/>
</dbReference>
<evidence type="ECO:0000313" key="2">
    <source>
        <dbReference type="Proteomes" id="UP000278327"/>
    </source>
</evidence>
<keyword evidence="2" id="KW-1185">Reference proteome</keyword>
<accession>A0A3N0ASW2</accession>
<dbReference type="Proteomes" id="UP000278327">
    <property type="component" value="Unassembled WGS sequence"/>
</dbReference>
<dbReference type="EMBL" id="QICA01000009">
    <property type="protein sequence ID" value="RNL37915.1"/>
    <property type="molecule type" value="Genomic_DNA"/>
</dbReference>